<dbReference type="GO" id="GO:0005524">
    <property type="term" value="F:ATP binding"/>
    <property type="evidence" value="ECO:0007669"/>
    <property type="project" value="UniProtKB-KW"/>
</dbReference>
<evidence type="ECO:0000256" key="3">
    <source>
        <dbReference type="ARBA" id="ARBA00022723"/>
    </source>
</evidence>
<gene>
    <name evidence="12" type="ORF">CDEB00056_LOCUS11503</name>
</gene>
<dbReference type="GO" id="GO:0016020">
    <property type="term" value="C:membrane"/>
    <property type="evidence" value="ECO:0007669"/>
    <property type="project" value="UniProtKB-SubCell"/>
</dbReference>
<dbReference type="SUPFAM" id="SSF56784">
    <property type="entry name" value="HAD-like"/>
    <property type="match status" value="1"/>
</dbReference>
<evidence type="ECO:0000256" key="10">
    <source>
        <dbReference type="SAM" id="Phobius"/>
    </source>
</evidence>
<dbReference type="SUPFAM" id="SSF81653">
    <property type="entry name" value="Calcium ATPase, transduction domain A"/>
    <property type="match status" value="1"/>
</dbReference>
<comment type="subcellular location">
    <subcellularLocation>
        <location evidence="1">Membrane</location>
        <topology evidence="1">Multi-pass membrane protein</topology>
    </subcellularLocation>
</comment>
<dbReference type="PANTHER" id="PTHR45630">
    <property type="entry name" value="CATION-TRANSPORTING ATPASE-RELATED"/>
    <property type="match status" value="1"/>
</dbReference>
<keyword evidence="5" id="KW-0067">ATP-binding</keyword>
<dbReference type="InterPro" id="IPR059000">
    <property type="entry name" value="ATPase_P-type_domA"/>
</dbReference>
<accession>A0A7S3VA19</accession>
<keyword evidence="6" id="KW-0460">Magnesium</keyword>
<dbReference type="GO" id="GO:0140358">
    <property type="term" value="F:P-type transmembrane transporter activity"/>
    <property type="evidence" value="ECO:0007669"/>
    <property type="project" value="InterPro"/>
</dbReference>
<dbReference type="InterPro" id="IPR036412">
    <property type="entry name" value="HAD-like_sf"/>
</dbReference>
<dbReference type="GO" id="GO:0046872">
    <property type="term" value="F:metal ion binding"/>
    <property type="evidence" value="ECO:0007669"/>
    <property type="project" value="UniProtKB-KW"/>
</dbReference>
<dbReference type="GO" id="GO:0019829">
    <property type="term" value="F:ATPase-coupled monoatomic cation transmembrane transporter activity"/>
    <property type="evidence" value="ECO:0007669"/>
    <property type="project" value="TreeGrafter"/>
</dbReference>
<dbReference type="Gene3D" id="2.70.150.10">
    <property type="entry name" value="Calcium-transporting ATPase, cytoplasmic transduction domain A"/>
    <property type="match status" value="1"/>
</dbReference>
<evidence type="ECO:0000256" key="6">
    <source>
        <dbReference type="ARBA" id="ARBA00022842"/>
    </source>
</evidence>
<dbReference type="InterPro" id="IPR023214">
    <property type="entry name" value="HAD_sf"/>
</dbReference>
<evidence type="ECO:0000256" key="2">
    <source>
        <dbReference type="ARBA" id="ARBA00022692"/>
    </source>
</evidence>
<keyword evidence="8 10" id="KW-1133">Transmembrane helix</keyword>
<evidence type="ECO:0000256" key="4">
    <source>
        <dbReference type="ARBA" id="ARBA00022741"/>
    </source>
</evidence>
<keyword evidence="3" id="KW-0479">Metal-binding</keyword>
<feature type="transmembrane region" description="Helical" evidence="10">
    <location>
        <begin position="99"/>
        <end position="122"/>
    </location>
</feature>
<dbReference type="EMBL" id="HBIO01014890">
    <property type="protein sequence ID" value="CAE0466651.1"/>
    <property type="molecule type" value="Transcribed_RNA"/>
</dbReference>
<evidence type="ECO:0000256" key="9">
    <source>
        <dbReference type="ARBA" id="ARBA00023136"/>
    </source>
</evidence>
<keyword evidence="4" id="KW-0547">Nucleotide-binding</keyword>
<reference evidence="12" key="1">
    <citation type="submission" date="2021-01" db="EMBL/GenBank/DDBJ databases">
        <authorList>
            <person name="Corre E."/>
            <person name="Pelletier E."/>
            <person name="Niang G."/>
            <person name="Scheremetjew M."/>
            <person name="Finn R."/>
            <person name="Kale V."/>
            <person name="Holt S."/>
            <person name="Cochrane G."/>
            <person name="Meng A."/>
            <person name="Brown T."/>
            <person name="Cohen L."/>
        </authorList>
    </citation>
    <scope>NUCLEOTIDE SEQUENCE</scope>
    <source>
        <strain evidence="12">MM31A-1</strain>
    </source>
</reference>
<dbReference type="PRINTS" id="PR00119">
    <property type="entry name" value="CATATPASE"/>
</dbReference>
<dbReference type="AlphaFoldDB" id="A0A7S3VA19"/>
<proteinExistence type="predicted"/>
<dbReference type="Pfam" id="PF00122">
    <property type="entry name" value="E1-E2_ATPase"/>
    <property type="match status" value="1"/>
</dbReference>
<keyword evidence="9 10" id="KW-0472">Membrane</keyword>
<keyword evidence="2 10" id="KW-0812">Transmembrane</keyword>
<dbReference type="Gene3D" id="3.40.50.1000">
    <property type="entry name" value="HAD superfamily/HAD-like"/>
    <property type="match status" value="1"/>
</dbReference>
<evidence type="ECO:0000313" key="12">
    <source>
        <dbReference type="EMBL" id="CAE0466651.1"/>
    </source>
</evidence>
<organism evidence="12">
    <name type="scientific">Chaetoceros debilis</name>
    <dbReference type="NCBI Taxonomy" id="122233"/>
    <lineage>
        <taxon>Eukaryota</taxon>
        <taxon>Sar</taxon>
        <taxon>Stramenopiles</taxon>
        <taxon>Ochrophyta</taxon>
        <taxon>Bacillariophyta</taxon>
        <taxon>Coscinodiscophyceae</taxon>
        <taxon>Chaetocerotophycidae</taxon>
        <taxon>Chaetocerotales</taxon>
        <taxon>Chaetocerotaceae</taxon>
        <taxon>Chaetoceros</taxon>
    </lineage>
</organism>
<dbReference type="Gene3D" id="1.20.1110.10">
    <property type="entry name" value="Calcium-transporting ATPase, transmembrane domain"/>
    <property type="match status" value="1"/>
</dbReference>
<evidence type="ECO:0000256" key="1">
    <source>
        <dbReference type="ARBA" id="ARBA00004141"/>
    </source>
</evidence>
<dbReference type="Gene3D" id="3.40.1110.10">
    <property type="entry name" value="Calcium-transporting ATPase, cytoplasmic domain N"/>
    <property type="match status" value="1"/>
</dbReference>
<evidence type="ECO:0000256" key="8">
    <source>
        <dbReference type="ARBA" id="ARBA00022989"/>
    </source>
</evidence>
<dbReference type="InterPro" id="IPR006544">
    <property type="entry name" value="P-type_TPase_V"/>
</dbReference>
<name>A0A7S3VA19_9STRA</name>
<evidence type="ECO:0000259" key="11">
    <source>
        <dbReference type="Pfam" id="PF00122"/>
    </source>
</evidence>
<dbReference type="PANTHER" id="PTHR45630:SF6">
    <property type="entry name" value="CATION-TRANSPORTING P-TYPE ATPASE N-TERMINAL DOMAIN-CONTAINING PROTEIN"/>
    <property type="match status" value="1"/>
</dbReference>
<protein>
    <recommendedName>
        <fullName evidence="11">P-type ATPase A domain-containing protein</fullName>
    </recommendedName>
</protein>
<dbReference type="SUPFAM" id="SSF81660">
    <property type="entry name" value="Metal cation-transporting ATPase, ATP-binding domain N"/>
    <property type="match status" value="1"/>
</dbReference>
<dbReference type="InterPro" id="IPR023299">
    <property type="entry name" value="ATPase_P-typ_cyto_dom_N"/>
</dbReference>
<dbReference type="InterPro" id="IPR008250">
    <property type="entry name" value="ATPase_P-typ_transduc_dom_A_sf"/>
</dbReference>
<evidence type="ECO:0000256" key="5">
    <source>
        <dbReference type="ARBA" id="ARBA00022840"/>
    </source>
</evidence>
<sequence>MTNTAKSSTSSDLAVVKAILVPRMYSIPQVIRLISAFLFSSSLLECLRTSGVPFNKAVISTLQSHGMSSKEHIAKISPLDIFWAKKFARAEKNLLPPKYLPTSIPLLGFLMSLSLYIGLLLLGPRWFVEWQAWLGYNRVNVNIAQPSEDKNVQDIEEYLRGIEDHNKDSIDMYHESQFINHARHTDSSQTHTGLAVLVRKSKRDRDMAKDSSKTESIQWLLRSENGDHPAPYYIELEQRRVYCHISIPDDSKQKTISLKCLDGGPSFFVNESLVQVIARGSKGLSTVEDLNYAQRRFAPYNDINVPIPTVNDAFVSRLSSPLAVLQLVGKLLTTLEENFLPAMLNVLSNLGQHYMNAKKSIIAARELSNEIHCNVENERNQMFWTLRPKSWEKKAGSQILPGDVFYLPSNSAIMPVDAVILEGGCLAQEAVITGESVPQAKIAVEPNEESETLSIETNHRNSALFAGTTIINGAKQQGFDKNLSEEVRRTSSPVKCLALKTGSYSSKGEIMRALSKSSHAGDIATEDSERDSIRLIAALTSFAIIACTSMFLPFSSIHSKKKTSSFRRVIQCTRIVVASIPDLPLALSSVFYSCGRVLRNEAEVVCSEPGSLLTASQINVCVFDKTGTLTSDTQAMTEVVNPFGQSHRMENIVLAGCHSLDSLKDEEGGEVFGDPLDIASLDFSGWRFNSSDRSATNGGSKSSKNELAITRKGGNKLWQIKTFPFDPSRKCSYALLLVQHADQKFRLWKVVKGSPDRVRPLLKSCDGCSNFYQKYDTASNQIGSRLVTLAAEDVTHSDLSKTLFPRGLPNMRSKNRFHKDVRRGKVIAEKQLHTDNFVKTSKKSMDFVGFGCFNVSIRPSTARVIKAIMDSGTNVCMLTGDGSAAALDVARKSNFFAKGCGRVAALEARDKNQIVWTIIKLKSGSILKEKAFNLETTGEILN</sequence>
<evidence type="ECO:0000256" key="7">
    <source>
        <dbReference type="ARBA" id="ARBA00022967"/>
    </source>
</evidence>
<dbReference type="InterPro" id="IPR018303">
    <property type="entry name" value="ATPase_P-typ_P_site"/>
</dbReference>
<feature type="domain" description="P-type ATPase A" evidence="11">
    <location>
        <begin position="385"/>
        <end position="512"/>
    </location>
</feature>
<dbReference type="PROSITE" id="PS00154">
    <property type="entry name" value="ATPASE_E1_E2"/>
    <property type="match status" value="1"/>
</dbReference>
<keyword evidence="7" id="KW-1278">Translocase</keyword>